<dbReference type="SMART" id="SM00368">
    <property type="entry name" value="LRR_RI"/>
    <property type="match status" value="4"/>
</dbReference>
<dbReference type="InterPro" id="IPR032675">
    <property type="entry name" value="LRR_dom_sf"/>
</dbReference>
<dbReference type="SUPFAM" id="SSF52047">
    <property type="entry name" value="RNI-like"/>
    <property type="match status" value="1"/>
</dbReference>
<dbReference type="Pfam" id="PF13516">
    <property type="entry name" value="LRR_6"/>
    <property type="match status" value="4"/>
</dbReference>
<dbReference type="InterPro" id="IPR027038">
    <property type="entry name" value="RanGap"/>
</dbReference>
<dbReference type="EMBL" id="CAUYUJ010002123">
    <property type="protein sequence ID" value="CAK0799306.1"/>
    <property type="molecule type" value="Genomic_DNA"/>
</dbReference>
<evidence type="ECO:0000313" key="6">
    <source>
        <dbReference type="Proteomes" id="UP001189429"/>
    </source>
</evidence>
<comment type="caution">
    <text evidence="5">The sequence shown here is derived from an EMBL/GenBank/DDBJ whole genome shotgun (WGS) entry which is preliminary data.</text>
</comment>
<keyword evidence="3" id="KW-0677">Repeat</keyword>
<gene>
    <name evidence="5" type="ORF">PCOR1329_LOCUS7812</name>
</gene>
<evidence type="ECO:0000256" key="4">
    <source>
        <dbReference type="SAM" id="MobiDB-lite"/>
    </source>
</evidence>
<evidence type="ECO:0000256" key="1">
    <source>
        <dbReference type="ARBA" id="ARBA00022468"/>
    </source>
</evidence>
<name>A0ABN9Q4K1_9DINO</name>
<keyword evidence="2" id="KW-0433">Leucine-rich repeat</keyword>
<proteinExistence type="predicted"/>
<sequence length="238" mass="24871">MRLRFPDGGALPSPARPAGAVAGRNSIGDEGARALAGALPSLPGLQELRLGGNRGRDPVPGSIRLRFAAIRFQELRLGNNRIGDEGARALAGALPSLPGLQELRLGGNRGRDPVPGSIRLRFAAIRFQELWLGSNSIGDEGARALAGALPSLPSLQKLRLRGNYIGDEGARALAGALPSLPGLQELRLGGNRGRQAKEKEVEWEEVDSELSGPGRSRAGPVAREGGPGGWPERVCQGG</sequence>
<accession>A0ABN9Q4K1</accession>
<protein>
    <submittedName>
        <fullName evidence="5">Uncharacterized protein</fullName>
    </submittedName>
</protein>
<dbReference type="Gene3D" id="3.80.10.10">
    <property type="entry name" value="Ribonuclease Inhibitor"/>
    <property type="match status" value="2"/>
</dbReference>
<dbReference type="Proteomes" id="UP001189429">
    <property type="component" value="Unassembled WGS sequence"/>
</dbReference>
<dbReference type="InterPro" id="IPR001611">
    <property type="entry name" value="Leu-rich_rpt"/>
</dbReference>
<keyword evidence="6" id="KW-1185">Reference proteome</keyword>
<organism evidence="5 6">
    <name type="scientific">Prorocentrum cordatum</name>
    <dbReference type="NCBI Taxonomy" id="2364126"/>
    <lineage>
        <taxon>Eukaryota</taxon>
        <taxon>Sar</taxon>
        <taxon>Alveolata</taxon>
        <taxon>Dinophyceae</taxon>
        <taxon>Prorocentrales</taxon>
        <taxon>Prorocentraceae</taxon>
        <taxon>Prorocentrum</taxon>
    </lineage>
</organism>
<dbReference type="PANTHER" id="PTHR24113:SF12">
    <property type="entry name" value="RAN GTPASE-ACTIVATING PROTEIN 1"/>
    <property type="match status" value="1"/>
</dbReference>
<feature type="region of interest" description="Disordered" evidence="4">
    <location>
        <begin position="187"/>
        <end position="238"/>
    </location>
</feature>
<evidence type="ECO:0000256" key="3">
    <source>
        <dbReference type="ARBA" id="ARBA00022737"/>
    </source>
</evidence>
<dbReference type="PANTHER" id="PTHR24113">
    <property type="entry name" value="RAN GTPASE-ACTIVATING PROTEIN 1"/>
    <property type="match status" value="1"/>
</dbReference>
<feature type="region of interest" description="Disordered" evidence="4">
    <location>
        <begin position="1"/>
        <end position="24"/>
    </location>
</feature>
<evidence type="ECO:0000313" key="5">
    <source>
        <dbReference type="EMBL" id="CAK0799306.1"/>
    </source>
</evidence>
<keyword evidence="1" id="KW-0343">GTPase activation</keyword>
<reference evidence="5" key="1">
    <citation type="submission" date="2023-10" db="EMBL/GenBank/DDBJ databases">
        <authorList>
            <person name="Chen Y."/>
            <person name="Shah S."/>
            <person name="Dougan E. K."/>
            <person name="Thang M."/>
            <person name="Chan C."/>
        </authorList>
    </citation>
    <scope>NUCLEOTIDE SEQUENCE [LARGE SCALE GENOMIC DNA]</scope>
</reference>
<evidence type="ECO:0000256" key="2">
    <source>
        <dbReference type="ARBA" id="ARBA00022614"/>
    </source>
</evidence>